<name>A0A2Z5Y0I2_9ENTE</name>
<dbReference type="GeneID" id="57042762"/>
<sequence>MFNYISEKYQKIIHLNFLWAFFSFICNFYLYPKLPTIVPIHFRWNGIPNDLGGRFIIWVFPLIFIVFHVAFNEKHSSVFSHY</sequence>
<organism evidence="3 4">
    <name type="scientific">Melissococcus plutonius</name>
    <dbReference type="NCBI Taxonomy" id="33970"/>
    <lineage>
        <taxon>Bacteria</taxon>
        <taxon>Bacillati</taxon>
        <taxon>Bacillota</taxon>
        <taxon>Bacilli</taxon>
        <taxon>Lactobacillales</taxon>
        <taxon>Enterococcaceae</taxon>
        <taxon>Melissococcus</taxon>
    </lineage>
</organism>
<dbReference type="Proteomes" id="UP000269226">
    <property type="component" value="Chromosome"/>
</dbReference>
<evidence type="ECO:0000256" key="1">
    <source>
        <dbReference type="SAM" id="Phobius"/>
    </source>
</evidence>
<protein>
    <recommendedName>
        <fullName evidence="2">DUF1648 domain-containing protein</fullName>
    </recommendedName>
</protein>
<dbReference type="Pfam" id="PF07853">
    <property type="entry name" value="DUF1648"/>
    <property type="match status" value="1"/>
</dbReference>
<dbReference type="EMBL" id="AP018492">
    <property type="protein sequence ID" value="BBC60365.1"/>
    <property type="molecule type" value="Genomic_DNA"/>
</dbReference>
<gene>
    <name evidence="3" type="ORF">DAT561_0197</name>
</gene>
<dbReference type="InterPro" id="IPR012867">
    <property type="entry name" value="DUF1648"/>
</dbReference>
<proteinExistence type="predicted"/>
<feature type="domain" description="DUF1648" evidence="2">
    <location>
        <begin position="20"/>
        <end position="65"/>
    </location>
</feature>
<accession>A0A2Z5Y0I2</accession>
<evidence type="ECO:0000259" key="2">
    <source>
        <dbReference type="Pfam" id="PF07853"/>
    </source>
</evidence>
<feature type="transmembrane region" description="Helical" evidence="1">
    <location>
        <begin position="51"/>
        <end position="71"/>
    </location>
</feature>
<keyword evidence="1" id="KW-1133">Transmembrane helix</keyword>
<feature type="transmembrane region" description="Helical" evidence="1">
    <location>
        <begin position="12"/>
        <end position="31"/>
    </location>
</feature>
<dbReference type="RefSeq" id="WP_013773156.1">
    <property type="nucleotide sequence ID" value="NZ_AP018492.1"/>
</dbReference>
<dbReference type="AlphaFoldDB" id="A0A2Z5Y0I2"/>
<keyword evidence="1" id="KW-0472">Membrane</keyword>
<evidence type="ECO:0000313" key="3">
    <source>
        <dbReference type="EMBL" id="BBC60365.1"/>
    </source>
</evidence>
<keyword evidence="1" id="KW-0812">Transmembrane</keyword>
<evidence type="ECO:0000313" key="4">
    <source>
        <dbReference type="Proteomes" id="UP000269226"/>
    </source>
</evidence>
<reference evidence="3 4" key="1">
    <citation type="submission" date="2018-01" db="EMBL/GenBank/DDBJ databases">
        <title>Whole genome sequence of Melissococcus plutonius DAT561.</title>
        <authorList>
            <person name="Okumura K."/>
            <person name="Takamatsu D."/>
            <person name="Okura M."/>
        </authorList>
    </citation>
    <scope>NUCLEOTIDE SEQUENCE [LARGE SCALE GENOMIC DNA]</scope>
    <source>
        <strain evidence="3 4">DAT561</strain>
    </source>
</reference>